<keyword evidence="14" id="KW-1185">Reference proteome</keyword>
<dbReference type="Proteomes" id="UP001283361">
    <property type="component" value="Unassembled WGS sequence"/>
</dbReference>
<evidence type="ECO:0000256" key="9">
    <source>
        <dbReference type="ARBA" id="ARBA00023212"/>
    </source>
</evidence>
<dbReference type="InterPro" id="IPR036936">
    <property type="entry name" value="CRIB_dom_sf"/>
</dbReference>
<keyword evidence="10" id="KW-0449">Lipoprotein</keyword>
<dbReference type="GO" id="GO:0005856">
    <property type="term" value="C:cytoskeleton"/>
    <property type="evidence" value="ECO:0007669"/>
    <property type="project" value="UniProtKB-SubCell"/>
</dbReference>
<feature type="compositionally biased region" description="Polar residues" evidence="11">
    <location>
        <begin position="56"/>
        <end position="65"/>
    </location>
</feature>
<evidence type="ECO:0000313" key="14">
    <source>
        <dbReference type="Proteomes" id="UP001283361"/>
    </source>
</evidence>
<dbReference type="SMART" id="SM00285">
    <property type="entry name" value="PBD"/>
    <property type="match status" value="1"/>
</dbReference>
<dbReference type="GO" id="GO:0031267">
    <property type="term" value="F:small GTPase binding"/>
    <property type="evidence" value="ECO:0007669"/>
    <property type="project" value="InterPro"/>
</dbReference>
<comment type="caution">
    <text evidence="13">The sequence shown here is derived from an EMBL/GenBank/DDBJ whole genome shotgun (WGS) entry which is preliminary data.</text>
</comment>
<evidence type="ECO:0000313" key="13">
    <source>
        <dbReference type="EMBL" id="KAK3764457.1"/>
    </source>
</evidence>
<keyword evidence="4" id="KW-1003">Cell membrane</keyword>
<keyword evidence="6" id="KW-0133">Cell shape</keyword>
<dbReference type="EMBL" id="JAWDGP010004438">
    <property type="protein sequence ID" value="KAK3764457.1"/>
    <property type="molecule type" value="Genomic_DNA"/>
</dbReference>
<evidence type="ECO:0000256" key="6">
    <source>
        <dbReference type="ARBA" id="ARBA00022960"/>
    </source>
</evidence>
<dbReference type="GO" id="GO:0008360">
    <property type="term" value="P:regulation of cell shape"/>
    <property type="evidence" value="ECO:0007669"/>
    <property type="project" value="UniProtKB-KW"/>
</dbReference>
<evidence type="ECO:0000256" key="4">
    <source>
        <dbReference type="ARBA" id="ARBA00022475"/>
    </source>
</evidence>
<dbReference type="InterPro" id="IPR000095">
    <property type="entry name" value="CRIB_dom"/>
</dbReference>
<dbReference type="Pfam" id="PF00786">
    <property type="entry name" value="PBD"/>
    <property type="match status" value="1"/>
</dbReference>
<evidence type="ECO:0000256" key="7">
    <source>
        <dbReference type="ARBA" id="ARBA00023136"/>
    </source>
</evidence>
<keyword evidence="7" id="KW-0472">Membrane</keyword>
<dbReference type="InterPro" id="IPR039056">
    <property type="entry name" value="SPEC"/>
</dbReference>
<feature type="region of interest" description="Disordered" evidence="11">
    <location>
        <begin position="42"/>
        <end position="69"/>
    </location>
</feature>
<evidence type="ECO:0000256" key="1">
    <source>
        <dbReference type="ARBA" id="ARBA00004193"/>
    </source>
</evidence>
<dbReference type="GO" id="GO:0035023">
    <property type="term" value="P:regulation of Rho protein signal transduction"/>
    <property type="evidence" value="ECO:0007669"/>
    <property type="project" value="InterPro"/>
</dbReference>
<keyword evidence="8" id="KW-0564">Palmitate</keyword>
<comment type="similarity">
    <text evidence="3">Belongs to the CDC42SE/SPEC family.</text>
</comment>
<dbReference type="AlphaFoldDB" id="A0AAE0Z9N7"/>
<dbReference type="GO" id="GO:0005886">
    <property type="term" value="C:plasma membrane"/>
    <property type="evidence" value="ECO:0007669"/>
    <property type="project" value="UniProtKB-SubCell"/>
</dbReference>
<name>A0AAE0Z9N7_9GAST</name>
<evidence type="ECO:0000256" key="5">
    <source>
        <dbReference type="ARBA" id="ARBA00022490"/>
    </source>
</evidence>
<evidence type="ECO:0000256" key="11">
    <source>
        <dbReference type="SAM" id="MobiDB-lite"/>
    </source>
</evidence>
<dbReference type="CDD" id="cd00132">
    <property type="entry name" value="CRIB"/>
    <property type="match status" value="1"/>
</dbReference>
<proteinExistence type="inferred from homology"/>
<dbReference type="PANTHER" id="PTHR13502">
    <property type="entry name" value="CDC42 SMALL EFFECTOR PROTEIN HOMOLOG"/>
    <property type="match status" value="1"/>
</dbReference>
<keyword evidence="5" id="KW-0963">Cytoplasm</keyword>
<accession>A0AAE0Z9N7</accession>
<comment type="subcellular location">
    <subcellularLocation>
        <location evidence="1">Cell membrane</location>
        <topology evidence="1">Lipid-anchor</topology>
    </subcellularLocation>
    <subcellularLocation>
        <location evidence="2">Cytoplasm</location>
        <location evidence="2">Cytoskeleton</location>
    </subcellularLocation>
</comment>
<keyword evidence="9" id="KW-0206">Cytoskeleton</keyword>
<reference evidence="13" key="1">
    <citation type="journal article" date="2023" name="G3 (Bethesda)">
        <title>A reference genome for the long-term kleptoplast-retaining sea slug Elysia crispata morphotype clarki.</title>
        <authorList>
            <person name="Eastman K.E."/>
            <person name="Pendleton A.L."/>
            <person name="Shaikh M.A."/>
            <person name="Suttiyut T."/>
            <person name="Ogas R."/>
            <person name="Tomko P."/>
            <person name="Gavelis G."/>
            <person name="Widhalm J.R."/>
            <person name="Wisecaver J.H."/>
        </authorList>
    </citation>
    <scope>NUCLEOTIDE SEQUENCE</scope>
    <source>
        <strain evidence="13">ECLA1</strain>
    </source>
</reference>
<evidence type="ECO:0000256" key="8">
    <source>
        <dbReference type="ARBA" id="ARBA00023139"/>
    </source>
</evidence>
<dbReference type="Gene3D" id="3.90.810.10">
    <property type="entry name" value="CRIB domain"/>
    <property type="match status" value="1"/>
</dbReference>
<dbReference type="PANTHER" id="PTHR13502:SF6">
    <property type="entry name" value="CDC42 SMALL EFFECTOR PROTEIN HOMOLOG"/>
    <property type="match status" value="1"/>
</dbReference>
<sequence>MAESLLCFPCCIGGQPQPKRRTRPRIDPSMIGLPTDFRHTAHVGSGDVSSAPDLHSVQSQMSSKGDYSHQIAPGHLQLTVVDLPSRQPHS</sequence>
<gene>
    <name evidence="13" type="ORF">RRG08_020365</name>
</gene>
<protein>
    <recommendedName>
        <fullName evidence="12">CRIB domain-containing protein</fullName>
    </recommendedName>
</protein>
<dbReference type="PROSITE" id="PS50108">
    <property type="entry name" value="CRIB"/>
    <property type="match status" value="1"/>
</dbReference>
<organism evidence="13 14">
    <name type="scientific">Elysia crispata</name>
    <name type="common">lettuce slug</name>
    <dbReference type="NCBI Taxonomy" id="231223"/>
    <lineage>
        <taxon>Eukaryota</taxon>
        <taxon>Metazoa</taxon>
        <taxon>Spiralia</taxon>
        <taxon>Lophotrochozoa</taxon>
        <taxon>Mollusca</taxon>
        <taxon>Gastropoda</taxon>
        <taxon>Heterobranchia</taxon>
        <taxon>Euthyneura</taxon>
        <taxon>Panpulmonata</taxon>
        <taxon>Sacoglossa</taxon>
        <taxon>Placobranchoidea</taxon>
        <taxon>Plakobranchidae</taxon>
        <taxon>Elysia</taxon>
    </lineage>
</organism>
<evidence type="ECO:0000259" key="12">
    <source>
        <dbReference type="PROSITE" id="PS50108"/>
    </source>
</evidence>
<evidence type="ECO:0000256" key="3">
    <source>
        <dbReference type="ARBA" id="ARBA00005720"/>
    </source>
</evidence>
<evidence type="ECO:0000256" key="10">
    <source>
        <dbReference type="ARBA" id="ARBA00023288"/>
    </source>
</evidence>
<evidence type="ECO:0000256" key="2">
    <source>
        <dbReference type="ARBA" id="ARBA00004245"/>
    </source>
</evidence>
<feature type="domain" description="CRIB" evidence="12">
    <location>
        <begin position="31"/>
        <end position="44"/>
    </location>
</feature>